<feature type="transmembrane region" description="Helical" evidence="1">
    <location>
        <begin position="211"/>
        <end position="232"/>
    </location>
</feature>
<feature type="domain" description="DUF668" evidence="2">
    <location>
        <begin position="339"/>
        <end position="428"/>
    </location>
</feature>
<keyword evidence="1" id="KW-1133">Transmembrane helix</keyword>
<keyword evidence="4" id="KW-0675">Receptor</keyword>
<evidence type="ECO:0000256" key="1">
    <source>
        <dbReference type="SAM" id="Phobius"/>
    </source>
</evidence>
<dbReference type="PANTHER" id="PTHR31371">
    <property type="entry name" value="BNAC09G50660D PROTEIN"/>
    <property type="match status" value="1"/>
</dbReference>
<dbReference type="InterPro" id="IPR007700">
    <property type="entry name" value="DUF668"/>
</dbReference>
<dbReference type="EMBL" id="VEPZ02001209">
    <property type="protein sequence ID" value="KAE8686998.1"/>
    <property type="molecule type" value="Genomic_DNA"/>
</dbReference>
<gene>
    <name evidence="4" type="ORF">F3Y22_tig00111027pilonHSYRG00693</name>
</gene>
<dbReference type="InterPro" id="IPR021864">
    <property type="entry name" value="DUF3475"/>
</dbReference>
<keyword evidence="1" id="KW-0812">Transmembrane</keyword>
<dbReference type="PANTHER" id="PTHR31371:SF13">
    <property type="entry name" value="OS05G0457600 PROTEIN"/>
    <property type="match status" value="1"/>
</dbReference>
<dbReference type="Proteomes" id="UP000436088">
    <property type="component" value="Unassembled WGS sequence"/>
</dbReference>
<evidence type="ECO:0000313" key="5">
    <source>
        <dbReference type="Proteomes" id="UP000436088"/>
    </source>
</evidence>
<proteinExistence type="predicted"/>
<evidence type="ECO:0000313" key="4">
    <source>
        <dbReference type="EMBL" id="KAE8686998.1"/>
    </source>
</evidence>
<dbReference type="Pfam" id="PF11961">
    <property type="entry name" value="DUF3475"/>
    <property type="match status" value="1"/>
</dbReference>
<dbReference type="GO" id="GO:0045927">
    <property type="term" value="P:positive regulation of growth"/>
    <property type="evidence" value="ECO:0007669"/>
    <property type="project" value="InterPro"/>
</dbReference>
<keyword evidence="1" id="KW-0472">Membrane</keyword>
<accession>A0A6A2Z522</accession>
<evidence type="ECO:0000259" key="3">
    <source>
        <dbReference type="Pfam" id="PF11961"/>
    </source>
</evidence>
<dbReference type="OrthoDB" id="673374at2759"/>
<organism evidence="4 5">
    <name type="scientific">Hibiscus syriacus</name>
    <name type="common">Rose of Sharon</name>
    <dbReference type="NCBI Taxonomy" id="106335"/>
    <lineage>
        <taxon>Eukaryota</taxon>
        <taxon>Viridiplantae</taxon>
        <taxon>Streptophyta</taxon>
        <taxon>Embryophyta</taxon>
        <taxon>Tracheophyta</taxon>
        <taxon>Spermatophyta</taxon>
        <taxon>Magnoliopsida</taxon>
        <taxon>eudicotyledons</taxon>
        <taxon>Gunneridae</taxon>
        <taxon>Pentapetalae</taxon>
        <taxon>rosids</taxon>
        <taxon>malvids</taxon>
        <taxon>Malvales</taxon>
        <taxon>Malvaceae</taxon>
        <taxon>Malvoideae</taxon>
        <taxon>Hibiscus</taxon>
    </lineage>
</organism>
<keyword evidence="5" id="KW-1185">Reference proteome</keyword>
<evidence type="ECO:0000259" key="2">
    <source>
        <dbReference type="Pfam" id="PF05003"/>
    </source>
</evidence>
<feature type="domain" description="DUF3475" evidence="3">
    <location>
        <begin position="25"/>
        <end position="81"/>
    </location>
</feature>
<protein>
    <submittedName>
        <fullName evidence="4">EF-TU receptor</fullName>
    </submittedName>
</protein>
<sequence length="488" mass="55524">MEDDIATHGCVMFLPEKPSSPTLQILAFETAKNMSRLIALYKSLTDEEFSKLRNGTVRSAGVVFLNSTNESYLLGLACKEKLEDLNQIASVVSRLSKRCVNEELTRFETAYQIMKQGVIDISNLDFNSKNAVKIIEKMEKYARATSLLYTSLTGLNELELSEKRMQRSNNENINDKISFQRKQVRHFKHVSLWNKKFDKIVALMARIICTVYARICVLFGVYAPGLLATVTTTTTKRRSIRRLCVSHTKAFHMKPKVYPEADYGGRYVKEDDKMKKISKSGPILIASKMKRGATRFISSELSPESEGLGFGFLLPGVTMTNKASTNVNQRLIQSTPANTVGASGLAFRYANIIINAETYFHSTTIITDDARTHMFEMLPINLKQTLRGKLRCQCHKDERESQGLAEWWKEALAEIIGRLAPVARDTLRWQLERNLEQQKLDARPTVLLFQTLHFSNLEKTEAAIVEMLVGLSYIYRYENRREKNDVGT</sequence>
<dbReference type="Pfam" id="PF05003">
    <property type="entry name" value="DUF668"/>
    <property type="match status" value="1"/>
</dbReference>
<comment type="caution">
    <text evidence="4">The sequence shown here is derived from an EMBL/GenBank/DDBJ whole genome shotgun (WGS) entry which is preliminary data.</text>
</comment>
<reference evidence="4" key="1">
    <citation type="submission" date="2019-09" db="EMBL/GenBank/DDBJ databases">
        <title>Draft genome information of white flower Hibiscus syriacus.</title>
        <authorList>
            <person name="Kim Y.-M."/>
        </authorList>
    </citation>
    <scope>NUCLEOTIDE SEQUENCE [LARGE SCALE GENOMIC DNA]</scope>
    <source>
        <strain evidence="4">YM2019G1</strain>
    </source>
</reference>
<name>A0A6A2Z522_HIBSY</name>
<dbReference type="AlphaFoldDB" id="A0A6A2Z522"/>